<evidence type="ECO:0000313" key="5">
    <source>
        <dbReference type="EMBL" id="OQV19706.1"/>
    </source>
</evidence>
<dbReference type="PANTHER" id="PTHR14879:SF5">
    <property type="entry name" value="RING-TYPE DOMAIN-CONTAINING PROTEIN"/>
    <property type="match status" value="1"/>
</dbReference>
<reference evidence="6" key="1">
    <citation type="submission" date="2017-01" db="EMBL/GenBank/DDBJ databases">
        <title>Comparative genomics of anhydrobiosis in the tardigrade Hypsibius dujardini.</title>
        <authorList>
            <person name="Yoshida Y."/>
            <person name="Koutsovoulos G."/>
            <person name="Laetsch D."/>
            <person name="Stevens L."/>
            <person name="Kumar S."/>
            <person name="Horikawa D."/>
            <person name="Ishino K."/>
            <person name="Komine S."/>
            <person name="Tomita M."/>
            <person name="Blaxter M."/>
            <person name="Arakawa K."/>
        </authorList>
    </citation>
    <scope>NUCLEOTIDE SEQUENCE [LARGE SCALE GENOMIC DNA]</scope>
    <source>
        <strain evidence="6">Z151</strain>
    </source>
</reference>
<evidence type="ECO:0000313" key="6">
    <source>
        <dbReference type="Proteomes" id="UP000192578"/>
    </source>
</evidence>
<dbReference type="GO" id="GO:0008270">
    <property type="term" value="F:zinc ion binding"/>
    <property type="evidence" value="ECO:0007669"/>
    <property type="project" value="UniProtKB-KW"/>
</dbReference>
<evidence type="ECO:0000259" key="4">
    <source>
        <dbReference type="PROSITE" id="PS50089"/>
    </source>
</evidence>
<evidence type="ECO:0000256" key="3">
    <source>
        <dbReference type="PROSITE-ProRule" id="PRU00175"/>
    </source>
</evidence>
<dbReference type="InterPro" id="IPR051728">
    <property type="entry name" value="RING-FYVE_E3_ubiquitin-ligase"/>
</dbReference>
<keyword evidence="6" id="KW-1185">Reference proteome</keyword>
<organism evidence="5 6">
    <name type="scientific">Hypsibius exemplaris</name>
    <name type="common">Freshwater tardigrade</name>
    <dbReference type="NCBI Taxonomy" id="2072580"/>
    <lineage>
        <taxon>Eukaryota</taxon>
        <taxon>Metazoa</taxon>
        <taxon>Ecdysozoa</taxon>
        <taxon>Tardigrada</taxon>
        <taxon>Eutardigrada</taxon>
        <taxon>Parachela</taxon>
        <taxon>Hypsibioidea</taxon>
        <taxon>Hypsibiidae</taxon>
        <taxon>Hypsibius</taxon>
    </lineage>
</organism>
<dbReference type="OrthoDB" id="6078042at2759"/>
<gene>
    <name evidence="5" type="ORF">BV898_06247</name>
</gene>
<feature type="domain" description="RING-type" evidence="4">
    <location>
        <begin position="339"/>
        <end position="378"/>
    </location>
</feature>
<accession>A0A1W0WX15</accession>
<protein>
    <recommendedName>
        <fullName evidence="4">RING-type domain-containing protein</fullName>
    </recommendedName>
</protein>
<dbReference type="PROSITE" id="PS50089">
    <property type="entry name" value="ZF_RING_2"/>
    <property type="match status" value="1"/>
</dbReference>
<proteinExistence type="predicted"/>
<dbReference type="InterPro" id="IPR013083">
    <property type="entry name" value="Znf_RING/FYVE/PHD"/>
</dbReference>
<dbReference type="PANTHER" id="PTHR14879">
    <property type="entry name" value="CASPASE REGULATOR, RING FINGER DOMAIN-CONTAINING"/>
    <property type="match status" value="1"/>
</dbReference>
<name>A0A1W0WX15_HYPEX</name>
<keyword evidence="1 3" id="KW-0479">Metal-binding</keyword>
<dbReference type="AlphaFoldDB" id="A0A1W0WX15"/>
<dbReference type="Gene3D" id="3.30.40.10">
    <property type="entry name" value="Zinc/RING finger domain, C3HC4 (zinc finger)"/>
    <property type="match status" value="1"/>
</dbReference>
<keyword evidence="1 3" id="KW-0863">Zinc-finger</keyword>
<dbReference type="InterPro" id="IPR001841">
    <property type="entry name" value="Znf_RING"/>
</dbReference>
<dbReference type="Pfam" id="PF13920">
    <property type="entry name" value="zf-C3HC4_3"/>
    <property type="match status" value="1"/>
</dbReference>
<evidence type="ECO:0000256" key="1">
    <source>
        <dbReference type="ARBA" id="ARBA00022771"/>
    </source>
</evidence>
<dbReference type="EMBL" id="MTYJ01000036">
    <property type="protein sequence ID" value="OQV19706.1"/>
    <property type="molecule type" value="Genomic_DNA"/>
</dbReference>
<dbReference type="Proteomes" id="UP000192578">
    <property type="component" value="Unassembled WGS sequence"/>
</dbReference>
<dbReference type="SUPFAM" id="SSF57850">
    <property type="entry name" value="RING/U-box"/>
    <property type="match status" value="1"/>
</dbReference>
<keyword evidence="2" id="KW-0862">Zinc</keyword>
<evidence type="ECO:0000256" key="2">
    <source>
        <dbReference type="ARBA" id="ARBA00022833"/>
    </source>
</evidence>
<sequence>MSQEDLYLLDISEISELDISARAPRGSNALEEVPVVAAEASASPQVDLATTGQIPTQRDVRRSSSLSSEDDTDVLQLSLPSTDQLPVCPTPPTATLTVVPANLILQIGTEKHETQIQIARNLPGITAVTELNFFVTALNTDGLSSEDYDQRPAYLTPPTATSVVVQTNLIPQIGTEKHETHLQTARNLPGINAVTGHTQYYRQKTYLVTGLNETAVKDAVRTIELRVVSVTVRFPGNFFQDAPEDRQLMLKLHVESSNVVLTFSGDTQSTDVLISVEGVDSNVEQATEMLLRIKTDFNYAEDMRMARRDTAARKHQGSNAWEGVTVVPAKPPQETVADCIICVDIPSNTAFIPCGHKTFCESCAEQILQGNGECPTCRGPITSVLRLYG</sequence>
<dbReference type="SMART" id="SM00184">
    <property type="entry name" value="RING"/>
    <property type="match status" value="1"/>
</dbReference>
<comment type="caution">
    <text evidence="5">The sequence shown here is derived from an EMBL/GenBank/DDBJ whole genome shotgun (WGS) entry which is preliminary data.</text>
</comment>